<sequence length="38" mass="4278">VVRESCILKPQVKRDWGNGTLKIRASCLLSPENLKIIV</sequence>
<comment type="caution">
    <text evidence="1">The sequence shown here is derived from an EMBL/GenBank/DDBJ whole genome shotgun (WGS) entry which is preliminary data.</text>
</comment>
<dbReference type="AlphaFoldDB" id="A0A8X6TMC8"/>
<protein>
    <submittedName>
        <fullName evidence="1">Uncharacterized protein</fullName>
    </submittedName>
</protein>
<keyword evidence="2" id="KW-1185">Reference proteome</keyword>
<name>A0A8X6TMC8_NEPPI</name>
<reference evidence="1" key="1">
    <citation type="submission" date="2020-08" db="EMBL/GenBank/DDBJ databases">
        <title>Multicomponent nature underlies the extraordinary mechanical properties of spider dragline silk.</title>
        <authorList>
            <person name="Kono N."/>
            <person name="Nakamura H."/>
            <person name="Mori M."/>
            <person name="Yoshida Y."/>
            <person name="Ohtoshi R."/>
            <person name="Malay A.D."/>
            <person name="Moran D.A.P."/>
            <person name="Tomita M."/>
            <person name="Numata K."/>
            <person name="Arakawa K."/>
        </authorList>
    </citation>
    <scope>NUCLEOTIDE SEQUENCE</scope>
</reference>
<organism evidence="1 2">
    <name type="scientific">Nephila pilipes</name>
    <name type="common">Giant wood spider</name>
    <name type="synonym">Nephila maculata</name>
    <dbReference type="NCBI Taxonomy" id="299642"/>
    <lineage>
        <taxon>Eukaryota</taxon>
        <taxon>Metazoa</taxon>
        <taxon>Ecdysozoa</taxon>
        <taxon>Arthropoda</taxon>
        <taxon>Chelicerata</taxon>
        <taxon>Arachnida</taxon>
        <taxon>Araneae</taxon>
        <taxon>Araneomorphae</taxon>
        <taxon>Entelegynae</taxon>
        <taxon>Araneoidea</taxon>
        <taxon>Nephilidae</taxon>
        <taxon>Nephila</taxon>
    </lineage>
</organism>
<gene>
    <name evidence="1" type="ORF">NPIL_459091</name>
</gene>
<evidence type="ECO:0000313" key="1">
    <source>
        <dbReference type="EMBL" id="GFT31081.1"/>
    </source>
</evidence>
<dbReference type="Proteomes" id="UP000887013">
    <property type="component" value="Unassembled WGS sequence"/>
</dbReference>
<proteinExistence type="predicted"/>
<dbReference type="EMBL" id="BMAW01061413">
    <property type="protein sequence ID" value="GFT31081.1"/>
    <property type="molecule type" value="Genomic_DNA"/>
</dbReference>
<accession>A0A8X6TMC8</accession>
<feature type="non-terminal residue" evidence="1">
    <location>
        <position position="1"/>
    </location>
</feature>
<evidence type="ECO:0000313" key="2">
    <source>
        <dbReference type="Proteomes" id="UP000887013"/>
    </source>
</evidence>